<dbReference type="Pfam" id="PF05742">
    <property type="entry name" value="TANGO2"/>
    <property type="match status" value="1"/>
</dbReference>
<proteinExistence type="predicted"/>
<sequence length="318" mass="35113">MCLVAIALDQSRRFPLVIAANRDEFFQRPAARLAWWSPGAGQPDILGGRDLEAGGTWLGLTAKGRLALITNVRDPANRDPNAPSRGSIVTRWLNGDLSADRFWMHTALSGYNGFNLVAADFRRGECFFASSQDSNPMRLERGLYGLSNASLDTPWPKVTQLKERVRESVDGAESLDMLAVELFDAMNDRTPAPDEQLPMTGVPHELEKALSPAFIRTPDGAYGTRSTTLVITERVNKRLVTHVLERTYSPTGGMALLRRSSLKDWPPRYTEEASEVPAAQGVVTESEETTAEPARKTRVRSLLKPEGSRRRRAPAPSV</sequence>
<accession>A0ABZ0D0V4</accession>
<feature type="region of interest" description="Disordered" evidence="1">
    <location>
        <begin position="268"/>
        <end position="318"/>
    </location>
</feature>
<evidence type="ECO:0000313" key="3">
    <source>
        <dbReference type="Proteomes" id="UP001303946"/>
    </source>
</evidence>
<dbReference type="PANTHER" id="PTHR17985:SF8">
    <property type="entry name" value="TRANSPORT AND GOLGI ORGANIZATION PROTEIN 2 HOMOLOG"/>
    <property type="match status" value="1"/>
</dbReference>
<gene>
    <name evidence="2" type="ORF">RXV79_12305</name>
</gene>
<name>A0ABZ0D0V4_9BURK</name>
<dbReference type="Proteomes" id="UP001303946">
    <property type="component" value="Chromosome"/>
</dbReference>
<organism evidence="2 3">
    <name type="scientific">Piscinibacter gummiphilus</name>
    <dbReference type="NCBI Taxonomy" id="946333"/>
    <lineage>
        <taxon>Bacteria</taxon>
        <taxon>Pseudomonadati</taxon>
        <taxon>Pseudomonadota</taxon>
        <taxon>Betaproteobacteria</taxon>
        <taxon>Burkholderiales</taxon>
        <taxon>Sphaerotilaceae</taxon>
        <taxon>Piscinibacter</taxon>
    </lineage>
</organism>
<dbReference type="PANTHER" id="PTHR17985">
    <property type="entry name" value="SER/THR-RICH PROTEIN T10 IN DGCR REGION"/>
    <property type="match status" value="1"/>
</dbReference>
<dbReference type="InterPro" id="IPR008551">
    <property type="entry name" value="TANGO2"/>
</dbReference>
<protein>
    <submittedName>
        <fullName evidence="2">NRDE family protein</fullName>
    </submittedName>
</protein>
<dbReference type="RefSeq" id="WP_316703702.1">
    <property type="nucleotide sequence ID" value="NZ_CP136336.1"/>
</dbReference>
<dbReference type="EMBL" id="CP136336">
    <property type="protein sequence ID" value="WOB10808.1"/>
    <property type="molecule type" value="Genomic_DNA"/>
</dbReference>
<reference evidence="2 3" key="1">
    <citation type="submission" date="2023-10" db="EMBL/GenBank/DDBJ databases">
        <title>Bacteria for the degradation of biodegradable plastic PBAT(Polybutylene adipate terephthalate).</title>
        <authorList>
            <person name="Weon H.-Y."/>
            <person name="Yeon J."/>
        </authorList>
    </citation>
    <scope>NUCLEOTIDE SEQUENCE [LARGE SCALE GENOMIC DNA]</scope>
    <source>
        <strain evidence="2 3">SBD 7-3</strain>
    </source>
</reference>
<evidence type="ECO:0000313" key="2">
    <source>
        <dbReference type="EMBL" id="WOB10808.1"/>
    </source>
</evidence>
<keyword evidence="3" id="KW-1185">Reference proteome</keyword>
<evidence type="ECO:0000256" key="1">
    <source>
        <dbReference type="SAM" id="MobiDB-lite"/>
    </source>
</evidence>
<feature type="compositionally biased region" description="Basic residues" evidence="1">
    <location>
        <begin position="309"/>
        <end position="318"/>
    </location>
</feature>